<dbReference type="SMART" id="SM00853">
    <property type="entry name" value="MutL_C"/>
    <property type="match status" value="1"/>
</dbReference>
<dbReference type="InterPro" id="IPR042120">
    <property type="entry name" value="MutL_C_dimsub"/>
</dbReference>
<reference evidence="6" key="1">
    <citation type="submission" date="2020-06" db="EMBL/GenBank/DDBJ databases">
        <authorList>
            <person name="Li T."/>
            <person name="Hu X."/>
            <person name="Zhang T."/>
            <person name="Song X."/>
            <person name="Zhang H."/>
            <person name="Dai N."/>
            <person name="Sheng W."/>
            <person name="Hou X."/>
            <person name="Wei L."/>
        </authorList>
    </citation>
    <scope>NUCLEOTIDE SEQUENCE</scope>
    <source>
        <strain evidence="6">3651</strain>
        <tissue evidence="6">Leaf</tissue>
    </source>
</reference>
<feature type="region of interest" description="Disordered" evidence="3">
    <location>
        <begin position="758"/>
        <end position="787"/>
    </location>
</feature>
<accession>A0AAE1YHK0</accession>
<dbReference type="SMART" id="SM01340">
    <property type="entry name" value="DNA_mis_repair"/>
    <property type="match status" value="1"/>
</dbReference>
<dbReference type="EMBL" id="JACGWO010000004">
    <property type="protein sequence ID" value="KAK4430376.1"/>
    <property type="molecule type" value="Genomic_DNA"/>
</dbReference>
<keyword evidence="2" id="KW-0227">DNA damage</keyword>
<dbReference type="InterPro" id="IPR038973">
    <property type="entry name" value="MutL/Mlh/Pms-like"/>
</dbReference>
<proteinExistence type="inferred from homology"/>
<dbReference type="GO" id="GO:0006298">
    <property type="term" value="P:mismatch repair"/>
    <property type="evidence" value="ECO:0007669"/>
    <property type="project" value="InterPro"/>
</dbReference>
<dbReference type="InterPro" id="IPR020568">
    <property type="entry name" value="Ribosomal_Su5_D2-typ_SF"/>
</dbReference>
<protein>
    <submittedName>
        <fullName evidence="6">DNA mismatch repair protein MLH3</fullName>
    </submittedName>
</protein>
<dbReference type="InterPro" id="IPR013507">
    <property type="entry name" value="DNA_mismatch_S5_2-like"/>
</dbReference>
<keyword evidence="7" id="KW-1185">Reference proteome</keyword>
<evidence type="ECO:0000256" key="3">
    <source>
        <dbReference type="SAM" id="MobiDB-lite"/>
    </source>
</evidence>
<dbReference type="Pfam" id="PF08676">
    <property type="entry name" value="MutL_C"/>
    <property type="match status" value="1"/>
</dbReference>
<dbReference type="SUPFAM" id="SSF118116">
    <property type="entry name" value="DNA mismatch repair protein MutL"/>
    <property type="match status" value="1"/>
</dbReference>
<name>A0AAE1YHK0_9LAMI</name>
<dbReference type="NCBIfam" id="TIGR00585">
    <property type="entry name" value="mutl"/>
    <property type="match status" value="1"/>
</dbReference>
<dbReference type="FunFam" id="3.30.1370.100:FF:000007">
    <property type="entry name" value="MUTL protein homolog 3"/>
    <property type="match status" value="1"/>
</dbReference>
<dbReference type="GO" id="GO:0032300">
    <property type="term" value="C:mismatch repair complex"/>
    <property type="evidence" value="ECO:0007669"/>
    <property type="project" value="InterPro"/>
</dbReference>
<comment type="caution">
    <text evidence="6">The sequence shown here is derived from an EMBL/GenBank/DDBJ whole genome shotgun (WGS) entry which is preliminary data.</text>
</comment>
<dbReference type="PANTHER" id="PTHR10073:SF47">
    <property type="entry name" value="DNA MISMATCH REPAIR PROTEIN MLH3"/>
    <property type="match status" value="1"/>
</dbReference>
<evidence type="ECO:0000313" key="7">
    <source>
        <dbReference type="Proteomes" id="UP001293254"/>
    </source>
</evidence>
<dbReference type="Gene3D" id="3.30.1540.20">
    <property type="entry name" value="MutL, C-terminal domain, dimerisation subdomain"/>
    <property type="match status" value="1"/>
</dbReference>
<dbReference type="GO" id="GO:0140664">
    <property type="term" value="F:ATP-dependent DNA damage sensor activity"/>
    <property type="evidence" value="ECO:0007669"/>
    <property type="project" value="InterPro"/>
</dbReference>
<dbReference type="InterPro" id="IPR042121">
    <property type="entry name" value="MutL_C_regsub"/>
</dbReference>
<feature type="region of interest" description="Disordered" evidence="3">
    <location>
        <begin position="817"/>
        <end position="846"/>
    </location>
</feature>
<dbReference type="InterPro" id="IPR002099">
    <property type="entry name" value="MutL/Mlh/PMS"/>
</dbReference>
<evidence type="ECO:0000259" key="5">
    <source>
        <dbReference type="SMART" id="SM01340"/>
    </source>
</evidence>
<dbReference type="SUPFAM" id="SSF54211">
    <property type="entry name" value="Ribosomal protein S5 domain 2-like"/>
    <property type="match status" value="1"/>
</dbReference>
<evidence type="ECO:0000313" key="6">
    <source>
        <dbReference type="EMBL" id="KAK4430376.1"/>
    </source>
</evidence>
<dbReference type="InterPro" id="IPR014790">
    <property type="entry name" value="MutL_C"/>
</dbReference>
<dbReference type="InterPro" id="IPR014721">
    <property type="entry name" value="Ribsml_uS5_D2-typ_fold_subgr"/>
</dbReference>
<dbReference type="GO" id="GO:0030983">
    <property type="term" value="F:mismatched DNA binding"/>
    <property type="evidence" value="ECO:0007669"/>
    <property type="project" value="InterPro"/>
</dbReference>
<feature type="compositionally biased region" description="Basic and acidic residues" evidence="3">
    <location>
        <begin position="758"/>
        <end position="767"/>
    </location>
</feature>
<dbReference type="GO" id="GO:0005524">
    <property type="term" value="F:ATP binding"/>
    <property type="evidence" value="ECO:0007669"/>
    <property type="project" value="InterPro"/>
</dbReference>
<dbReference type="Gene3D" id="3.30.230.10">
    <property type="match status" value="1"/>
</dbReference>
<dbReference type="Proteomes" id="UP001293254">
    <property type="component" value="Unassembled WGS sequence"/>
</dbReference>
<dbReference type="Gene3D" id="3.30.1370.100">
    <property type="entry name" value="MutL, C-terminal domain, regulatory subdomain"/>
    <property type="match status" value="1"/>
</dbReference>
<dbReference type="Gene3D" id="3.30.565.10">
    <property type="entry name" value="Histidine kinase-like ATPase, C-terminal domain"/>
    <property type="match status" value="1"/>
</dbReference>
<dbReference type="AlphaFoldDB" id="A0AAE1YHK0"/>
<reference evidence="6" key="2">
    <citation type="journal article" date="2024" name="Plant">
        <title>Genomic evolution and insights into agronomic trait innovations of Sesamum species.</title>
        <authorList>
            <person name="Miao H."/>
            <person name="Wang L."/>
            <person name="Qu L."/>
            <person name="Liu H."/>
            <person name="Sun Y."/>
            <person name="Le M."/>
            <person name="Wang Q."/>
            <person name="Wei S."/>
            <person name="Zheng Y."/>
            <person name="Lin W."/>
            <person name="Duan Y."/>
            <person name="Cao H."/>
            <person name="Xiong S."/>
            <person name="Wang X."/>
            <person name="Wei L."/>
            <person name="Li C."/>
            <person name="Ma Q."/>
            <person name="Ju M."/>
            <person name="Zhao R."/>
            <person name="Li G."/>
            <person name="Mu C."/>
            <person name="Tian Q."/>
            <person name="Mei H."/>
            <person name="Zhang T."/>
            <person name="Gao T."/>
            <person name="Zhang H."/>
        </authorList>
    </citation>
    <scope>NUCLEOTIDE SEQUENCE</scope>
    <source>
        <strain evidence="6">3651</strain>
    </source>
</reference>
<evidence type="ECO:0000256" key="2">
    <source>
        <dbReference type="ARBA" id="ARBA00022763"/>
    </source>
</evidence>
<evidence type="ECO:0000256" key="1">
    <source>
        <dbReference type="ARBA" id="ARBA00006082"/>
    </source>
</evidence>
<dbReference type="GO" id="GO:0016887">
    <property type="term" value="F:ATP hydrolysis activity"/>
    <property type="evidence" value="ECO:0007669"/>
    <property type="project" value="InterPro"/>
</dbReference>
<feature type="domain" description="MutL C-terminal dimerisation" evidence="4">
    <location>
        <begin position="956"/>
        <end position="1116"/>
    </location>
</feature>
<gene>
    <name evidence="6" type="ORF">Salat_1338300</name>
</gene>
<feature type="domain" description="DNA mismatch repair protein S5" evidence="5">
    <location>
        <begin position="214"/>
        <end position="350"/>
    </location>
</feature>
<dbReference type="SUPFAM" id="SSF55874">
    <property type="entry name" value="ATPase domain of HSP90 chaperone/DNA topoisomerase II/histidine kinase"/>
    <property type="match status" value="1"/>
</dbReference>
<comment type="similarity">
    <text evidence="1">Belongs to the DNA mismatch repair MutL/HexB family.</text>
</comment>
<sequence>MRNIKRLPEAIHSSVRSGVVIADLTRIVEELVFNSLDAGATKVSIAVGVGCSYVKVVDNGSGITRDGLVLLGERHATSKVDYLAVMDAGTESFDFHGEALCSISDVSLLEIVTKARGKPNGYRKIMKSSKCLFLGISDDRQDTGTTVTVRDIFYNQPVRRKQMESSPKKALDSIKMSVLRIALVHVNVCFKVVDVESADELLHTVPSSSPLPLLSSNFGIEDSVSFYKVNLSDGELKLSGYISDPREIFSLKAIQYVYINSRFICKGPIHKLVNNLAAKLDLSSCWQAANSSQNKKRNKYDLSPTFILNLHCPRSYYDIVASERSRTSVEFKDWGPVLAFIEIGIMRLWAENVYHDMPNTSDSGKRRSRKQKSGPSLDLCCRQQKKLCKNYDDDMPVLEECVSSLGKPFRTVFEPRKHQIETGLLSETDYLSRLSDGSLAGYEATVKKEIGSYLSPCNVFSPLHVAYAYGKKEDGISSSASRTILPAFDDNMDNLLIASGVDADCLKFNNIHIVQDLGKTFLRNCSFDRSFLHDEKSPARGVRFQFGSDEIRTENKWVDCDDGRVDRIDAICGRDIHCNGASPFQPSPASQYDMHEISKFPIRDSVEPSLVFRDLLPDSSKQVWKCPSRRSFWSGPLTAEENFGIKFHDDDDTLCRTSVEGFSEFRKDGYSGHRDVLKFSNLNTKDSWQQKNYSFMVFSPDDKREIGEFHWGDFENIFSPKPVKRFSETDWSPLRSYGEESPRNYSVPSLYGAPRWEHEYGRPDSRNQETTFSRKKSAARSHSAPPVYKGKKRYMDLTDSPTILSARSNIQNTCASMEPSTSKRAQLHAETRNSKSQKLSGKLHRSPLERSAMDCSFAKRLDMEMTPEAVPVQQGRLKGEEFIDTGVDCLDSEEIQDFDSGWKWQKCCLAAAGGTVPDYNKNQDTVLDISSEILHLAGDPLVPKSIDRTSLEDAKVLNQVDKKFIAVVAGKTLAMIDQHAADERIRLEELRHKVLSGEMKTVTYLDAEQELVLPEIGHQLLHNYAEEIQTWGWICNIHSHDGSSFAKHLDFLNRQPAVVKLLAVPCILGVNLTDIDLLEFLQQLADTDGSSTIPPSVHRVLNNKACRGAIMFGDTLLPSECSLIVEELKRTSLCFQCAHGRPTTVPLVSLDVLHNKIAKLGSHESWHGLSQHKLSLNRSAQRLRCLNECVKYVPFARRREKNVKALRPPTSV</sequence>
<organism evidence="6 7">
    <name type="scientific">Sesamum alatum</name>
    <dbReference type="NCBI Taxonomy" id="300844"/>
    <lineage>
        <taxon>Eukaryota</taxon>
        <taxon>Viridiplantae</taxon>
        <taxon>Streptophyta</taxon>
        <taxon>Embryophyta</taxon>
        <taxon>Tracheophyta</taxon>
        <taxon>Spermatophyta</taxon>
        <taxon>Magnoliopsida</taxon>
        <taxon>eudicotyledons</taxon>
        <taxon>Gunneridae</taxon>
        <taxon>Pentapetalae</taxon>
        <taxon>asterids</taxon>
        <taxon>lamiids</taxon>
        <taxon>Lamiales</taxon>
        <taxon>Pedaliaceae</taxon>
        <taxon>Sesamum</taxon>
    </lineage>
</organism>
<dbReference type="PANTHER" id="PTHR10073">
    <property type="entry name" value="DNA MISMATCH REPAIR PROTEIN MLH, PMS, MUTL"/>
    <property type="match status" value="1"/>
</dbReference>
<dbReference type="InterPro" id="IPR036890">
    <property type="entry name" value="HATPase_C_sf"/>
</dbReference>
<evidence type="ECO:0000259" key="4">
    <source>
        <dbReference type="SMART" id="SM00853"/>
    </source>
</evidence>
<dbReference type="InterPro" id="IPR037198">
    <property type="entry name" value="MutL_C_sf"/>
</dbReference>